<dbReference type="Ensembl" id="ENSDCDT00010071003.1">
    <property type="protein sequence ID" value="ENSDCDP00010060265.1"/>
    <property type="gene ID" value="ENSDCDG00010033530.1"/>
</dbReference>
<comment type="similarity">
    <text evidence="1">Belongs to the short-chain dehydrogenases/reductases (SDR) family.</text>
</comment>
<keyword evidence="3" id="KW-1185">Reference proteome</keyword>
<gene>
    <name evidence="2" type="primary">zgc:158868</name>
</gene>
<evidence type="ECO:0000313" key="2">
    <source>
        <dbReference type="Ensembl" id="ENSDCDP00010060265.1"/>
    </source>
</evidence>
<dbReference type="GeneTree" id="ENSGT00940000166017"/>
<reference evidence="2" key="3">
    <citation type="submission" date="2025-09" db="UniProtKB">
        <authorList>
            <consortium name="Ensembl"/>
        </authorList>
    </citation>
    <scope>IDENTIFICATION</scope>
</reference>
<sequence>MASGMCGSILVTGSNRGIGLELVRQMAESPSPPSQIFAGCRNPDGPNAKDLKELAQRHQKLITIVCLDTSSESSVREAAKQVGSRLNNGALNLLINNAGINVPGTLSESGQKEMVDVFVTNTVGPMLVSKEFLPYLKKAAAQLGSQEMSCRKSAVINISTLLSSIEKCHTNFAFAPMYPYRVSKAAVNMLTRCLAEDLKSDGILVTAIHPGWVQTDMGGSQAPLPAEDSVKGMLKVFANLTEKDAGNLLDWEGNPIPW</sequence>
<proteinExistence type="inferred from homology"/>
<dbReference type="InterPro" id="IPR051468">
    <property type="entry name" value="Fungal_SecMetab_SDRs"/>
</dbReference>
<evidence type="ECO:0000313" key="3">
    <source>
        <dbReference type="Proteomes" id="UP000694580"/>
    </source>
</evidence>
<organism evidence="2 3">
    <name type="scientific">Denticeps clupeoides</name>
    <name type="common">denticle herring</name>
    <dbReference type="NCBI Taxonomy" id="299321"/>
    <lineage>
        <taxon>Eukaryota</taxon>
        <taxon>Metazoa</taxon>
        <taxon>Chordata</taxon>
        <taxon>Craniata</taxon>
        <taxon>Vertebrata</taxon>
        <taxon>Euteleostomi</taxon>
        <taxon>Actinopterygii</taxon>
        <taxon>Neopterygii</taxon>
        <taxon>Teleostei</taxon>
        <taxon>Clupei</taxon>
        <taxon>Clupeiformes</taxon>
        <taxon>Denticipitoidei</taxon>
        <taxon>Denticipitidae</taxon>
        <taxon>Denticeps</taxon>
    </lineage>
</organism>
<dbReference type="CDD" id="cd05325">
    <property type="entry name" value="carb_red_sniffer_like_SDR_c"/>
    <property type="match status" value="1"/>
</dbReference>
<protein>
    <submittedName>
        <fullName evidence="2">Si:ch73-186j5.2</fullName>
    </submittedName>
</protein>
<dbReference type="GO" id="GO:0005737">
    <property type="term" value="C:cytoplasm"/>
    <property type="evidence" value="ECO:0007669"/>
    <property type="project" value="TreeGrafter"/>
</dbReference>
<dbReference type="SUPFAM" id="SSF51735">
    <property type="entry name" value="NAD(P)-binding Rossmann-fold domains"/>
    <property type="match status" value="1"/>
</dbReference>
<dbReference type="PRINTS" id="PR00081">
    <property type="entry name" value="GDHRDH"/>
</dbReference>
<name>A0AAY4ERG7_9TELE</name>
<dbReference type="InterPro" id="IPR036291">
    <property type="entry name" value="NAD(P)-bd_dom_sf"/>
</dbReference>
<evidence type="ECO:0000256" key="1">
    <source>
        <dbReference type="RuleBase" id="RU000363"/>
    </source>
</evidence>
<dbReference type="PANTHER" id="PTHR43544">
    <property type="entry name" value="SHORT-CHAIN DEHYDROGENASE/REDUCTASE"/>
    <property type="match status" value="1"/>
</dbReference>
<dbReference type="PANTHER" id="PTHR43544:SF33">
    <property type="entry name" value="C-FACTOR"/>
    <property type="match status" value="1"/>
</dbReference>
<reference evidence="2" key="2">
    <citation type="submission" date="2025-08" db="UniProtKB">
        <authorList>
            <consortium name="Ensembl"/>
        </authorList>
    </citation>
    <scope>IDENTIFICATION</scope>
</reference>
<dbReference type="GO" id="GO:0016491">
    <property type="term" value="F:oxidoreductase activity"/>
    <property type="evidence" value="ECO:0007669"/>
    <property type="project" value="TreeGrafter"/>
</dbReference>
<dbReference type="PRINTS" id="PR00080">
    <property type="entry name" value="SDRFAMILY"/>
</dbReference>
<dbReference type="Gene3D" id="3.40.50.720">
    <property type="entry name" value="NAD(P)-binding Rossmann-like Domain"/>
    <property type="match status" value="1"/>
</dbReference>
<accession>A0AAY4ERG7</accession>
<dbReference type="AlphaFoldDB" id="A0AAY4ERG7"/>
<dbReference type="Pfam" id="PF00106">
    <property type="entry name" value="adh_short"/>
    <property type="match status" value="1"/>
</dbReference>
<dbReference type="InterPro" id="IPR002347">
    <property type="entry name" value="SDR_fam"/>
</dbReference>
<reference evidence="2 3" key="1">
    <citation type="submission" date="2020-06" db="EMBL/GenBank/DDBJ databases">
        <authorList>
            <consortium name="Wellcome Sanger Institute Data Sharing"/>
        </authorList>
    </citation>
    <scope>NUCLEOTIDE SEQUENCE [LARGE SCALE GENOMIC DNA]</scope>
</reference>
<dbReference type="Proteomes" id="UP000694580">
    <property type="component" value="Chromosome 17"/>
</dbReference>